<feature type="compositionally biased region" description="Acidic residues" evidence="1">
    <location>
        <begin position="135"/>
        <end position="144"/>
    </location>
</feature>
<accession>A0A9J6FX16</accession>
<feature type="region of interest" description="Disordered" evidence="1">
    <location>
        <begin position="58"/>
        <end position="109"/>
    </location>
</feature>
<dbReference type="VEuPathDB" id="VectorBase:HLOH_058066"/>
<reference evidence="2 3" key="1">
    <citation type="journal article" date="2020" name="Cell">
        <title>Large-Scale Comparative Analyses of Tick Genomes Elucidate Their Genetic Diversity and Vector Capacities.</title>
        <authorList>
            <consortium name="Tick Genome and Microbiome Consortium (TIGMIC)"/>
            <person name="Jia N."/>
            <person name="Wang J."/>
            <person name="Shi W."/>
            <person name="Du L."/>
            <person name="Sun Y."/>
            <person name="Zhan W."/>
            <person name="Jiang J.F."/>
            <person name="Wang Q."/>
            <person name="Zhang B."/>
            <person name="Ji P."/>
            <person name="Bell-Sakyi L."/>
            <person name="Cui X.M."/>
            <person name="Yuan T.T."/>
            <person name="Jiang B.G."/>
            <person name="Yang W.F."/>
            <person name="Lam T.T."/>
            <person name="Chang Q.C."/>
            <person name="Ding S.J."/>
            <person name="Wang X.J."/>
            <person name="Zhu J.G."/>
            <person name="Ruan X.D."/>
            <person name="Zhao L."/>
            <person name="Wei J.T."/>
            <person name="Ye R.Z."/>
            <person name="Que T.C."/>
            <person name="Du C.H."/>
            <person name="Zhou Y.H."/>
            <person name="Cheng J.X."/>
            <person name="Dai P.F."/>
            <person name="Guo W.B."/>
            <person name="Han X.H."/>
            <person name="Huang E.J."/>
            <person name="Li L.F."/>
            <person name="Wei W."/>
            <person name="Gao Y.C."/>
            <person name="Liu J.Z."/>
            <person name="Shao H.Z."/>
            <person name="Wang X."/>
            <person name="Wang C.C."/>
            <person name="Yang T.C."/>
            <person name="Huo Q.B."/>
            <person name="Li W."/>
            <person name="Chen H.Y."/>
            <person name="Chen S.E."/>
            <person name="Zhou L.G."/>
            <person name="Ni X.B."/>
            <person name="Tian J.H."/>
            <person name="Sheng Y."/>
            <person name="Liu T."/>
            <person name="Pan Y.S."/>
            <person name="Xia L.Y."/>
            <person name="Li J."/>
            <person name="Zhao F."/>
            <person name="Cao W.C."/>
        </authorList>
    </citation>
    <scope>NUCLEOTIDE SEQUENCE [LARGE SCALE GENOMIC DNA]</scope>
    <source>
        <strain evidence="2">HaeL-2018</strain>
    </source>
</reference>
<keyword evidence="3" id="KW-1185">Reference proteome</keyword>
<dbReference type="Proteomes" id="UP000821853">
    <property type="component" value="Chromosome 2"/>
</dbReference>
<name>A0A9J6FX16_HAELO</name>
<protein>
    <submittedName>
        <fullName evidence="2">Uncharacterized protein</fullName>
    </submittedName>
</protein>
<gene>
    <name evidence="2" type="ORF">HPB48_010908</name>
</gene>
<feature type="region of interest" description="Disordered" evidence="1">
    <location>
        <begin position="127"/>
        <end position="148"/>
    </location>
</feature>
<dbReference type="AlphaFoldDB" id="A0A9J6FX16"/>
<evidence type="ECO:0000313" key="3">
    <source>
        <dbReference type="Proteomes" id="UP000821853"/>
    </source>
</evidence>
<comment type="caution">
    <text evidence="2">The sequence shown here is derived from an EMBL/GenBank/DDBJ whole genome shotgun (WGS) entry which is preliminary data.</text>
</comment>
<feature type="compositionally biased region" description="Polar residues" evidence="1">
    <location>
        <begin position="84"/>
        <end position="102"/>
    </location>
</feature>
<proteinExistence type="predicted"/>
<sequence>MFQVQEKTDLVTKVPSSCKLKLLEIMQQVKRLKLLFLILWGRMEIDKTICAHEPGRLSEPSFDAVSPQRSPLAVTKSLSRESRLSVTSQLSRSASQGSQDGSFDQPPEPVKKVLSVHGVEIDMNSAASIKRDELSDGEEEEEDMYGYTMTPGGATLDELWICTKRMACGVHTLSRQEEEDDPCLGQHPAV</sequence>
<evidence type="ECO:0000256" key="1">
    <source>
        <dbReference type="SAM" id="MobiDB-lite"/>
    </source>
</evidence>
<dbReference type="EMBL" id="JABSTR010000004">
    <property type="protein sequence ID" value="KAH9366588.1"/>
    <property type="molecule type" value="Genomic_DNA"/>
</dbReference>
<evidence type="ECO:0000313" key="2">
    <source>
        <dbReference type="EMBL" id="KAH9366588.1"/>
    </source>
</evidence>
<organism evidence="2 3">
    <name type="scientific">Haemaphysalis longicornis</name>
    <name type="common">Bush tick</name>
    <dbReference type="NCBI Taxonomy" id="44386"/>
    <lineage>
        <taxon>Eukaryota</taxon>
        <taxon>Metazoa</taxon>
        <taxon>Ecdysozoa</taxon>
        <taxon>Arthropoda</taxon>
        <taxon>Chelicerata</taxon>
        <taxon>Arachnida</taxon>
        <taxon>Acari</taxon>
        <taxon>Parasitiformes</taxon>
        <taxon>Ixodida</taxon>
        <taxon>Ixodoidea</taxon>
        <taxon>Ixodidae</taxon>
        <taxon>Haemaphysalinae</taxon>
        <taxon>Haemaphysalis</taxon>
    </lineage>
</organism>